<reference evidence="1 2" key="1">
    <citation type="submission" date="2019-06" db="EMBL/GenBank/DDBJ databases">
        <title>Genome Sequence of the Brown Rot Fungal Pathogen Monilinia fructicola.</title>
        <authorList>
            <person name="De Miccolis Angelini R.M."/>
            <person name="Landi L."/>
            <person name="Abate D."/>
            <person name="Pollastro S."/>
            <person name="Romanazzi G."/>
            <person name="Faretra F."/>
        </authorList>
    </citation>
    <scope>NUCLEOTIDE SEQUENCE [LARGE SCALE GENOMIC DNA]</scope>
    <source>
        <strain evidence="1 2">Mfrc123</strain>
    </source>
</reference>
<evidence type="ECO:0000313" key="1">
    <source>
        <dbReference type="EMBL" id="KAA8568784.1"/>
    </source>
</evidence>
<gene>
    <name evidence="1" type="ORF">EYC84_007772</name>
</gene>
<name>A0A5M9JH84_MONFR</name>
<protein>
    <submittedName>
        <fullName evidence="1">Uncharacterized protein</fullName>
    </submittedName>
</protein>
<accession>A0A5M9JH84</accession>
<comment type="caution">
    <text evidence="1">The sequence shown here is derived from an EMBL/GenBank/DDBJ whole genome shotgun (WGS) entry which is preliminary data.</text>
</comment>
<dbReference type="AlphaFoldDB" id="A0A5M9JH84"/>
<keyword evidence="2" id="KW-1185">Reference proteome</keyword>
<dbReference type="EMBL" id="VICG01000009">
    <property type="protein sequence ID" value="KAA8568784.1"/>
    <property type="molecule type" value="Genomic_DNA"/>
</dbReference>
<organism evidence="1 2">
    <name type="scientific">Monilinia fructicola</name>
    <name type="common">Brown rot fungus</name>
    <name type="synonym">Ciboria fructicola</name>
    <dbReference type="NCBI Taxonomy" id="38448"/>
    <lineage>
        <taxon>Eukaryota</taxon>
        <taxon>Fungi</taxon>
        <taxon>Dikarya</taxon>
        <taxon>Ascomycota</taxon>
        <taxon>Pezizomycotina</taxon>
        <taxon>Leotiomycetes</taxon>
        <taxon>Helotiales</taxon>
        <taxon>Sclerotiniaceae</taxon>
        <taxon>Monilinia</taxon>
    </lineage>
</organism>
<sequence length="73" mass="8735">MNSMMCRKDLENSWRIFTNEETYWISMIFRDGTYSFQFRNSSCLVSLLSYLAGCNMSSRAGQYWTLFAFYFCL</sequence>
<evidence type="ECO:0000313" key="2">
    <source>
        <dbReference type="Proteomes" id="UP000322873"/>
    </source>
</evidence>
<proteinExistence type="predicted"/>
<dbReference type="Proteomes" id="UP000322873">
    <property type="component" value="Unassembled WGS sequence"/>
</dbReference>